<dbReference type="Proteomes" id="UP000827092">
    <property type="component" value="Unassembled WGS sequence"/>
</dbReference>
<evidence type="ECO:0000313" key="1">
    <source>
        <dbReference type="EMBL" id="KAG8187062.1"/>
    </source>
</evidence>
<evidence type="ECO:0000313" key="2">
    <source>
        <dbReference type="Proteomes" id="UP000827092"/>
    </source>
</evidence>
<dbReference type="AlphaFoldDB" id="A0AAV6URW5"/>
<accession>A0AAV6URW5</accession>
<dbReference type="EMBL" id="JAFNEN010000280">
    <property type="protein sequence ID" value="KAG8187062.1"/>
    <property type="molecule type" value="Genomic_DNA"/>
</dbReference>
<organism evidence="1 2">
    <name type="scientific">Oedothorax gibbosus</name>
    <dbReference type="NCBI Taxonomy" id="931172"/>
    <lineage>
        <taxon>Eukaryota</taxon>
        <taxon>Metazoa</taxon>
        <taxon>Ecdysozoa</taxon>
        <taxon>Arthropoda</taxon>
        <taxon>Chelicerata</taxon>
        <taxon>Arachnida</taxon>
        <taxon>Araneae</taxon>
        <taxon>Araneomorphae</taxon>
        <taxon>Entelegynae</taxon>
        <taxon>Araneoidea</taxon>
        <taxon>Linyphiidae</taxon>
        <taxon>Erigoninae</taxon>
        <taxon>Oedothorax</taxon>
    </lineage>
</organism>
<proteinExistence type="predicted"/>
<comment type="caution">
    <text evidence="1">The sequence shown here is derived from an EMBL/GenBank/DDBJ whole genome shotgun (WGS) entry which is preliminary data.</text>
</comment>
<reference evidence="1 2" key="1">
    <citation type="journal article" date="2022" name="Nat. Ecol. Evol.">
        <title>A masculinizing supergene underlies an exaggerated male reproductive morph in a spider.</title>
        <authorList>
            <person name="Hendrickx F."/>
            <person name="De Corte Z."/>
            <person name="Sonet G."/>
            <person name="Van Belleghem S.M."/>
            <person name="Kostlbacher S."/>
            <person name="Vangestel C."/>
        </authorList>
    </citation>
    <scope>NUCLEOTIDE SEQUENCE [LARGE SCALE GENOMIC DNA]</scope>
    <source>
        <strain evidence="1">W744_W776</strain>
    </source>
</reference>
<keyword evidence="2" id="KW-1185">Reference proteome</keyword>
<gene>
    <name evidence="1" type="ORF">JTE90_016160</name>
</gene>
<evidence type="ECO:0008006" key="3">
    <source>
        <dbReference type="Google" id="ProtNLM"/>
    </source>
</evidence>
<name>A0AAV6URW5_9ARAC</name>
<sequence>MNRVCCIIDLEGFFLVGRRFLVREFGFIGLNSHSADSIAFDLSPFEQSLEESDKKTIEYVTKTISGLPFLPMVGEETVPLTLLTSKVAAVHNLFRTPKRYKMAFKGGNIEKNVLWRLNIPYLDLEEYGCPKFDELKKSLTSFKTCGFHIDETLHCPQAEVTAFRAWMLENISEPRQSRKFRIKTTKEIEK</sequence>
<protein>
    <recommendedName>
        <fullName evidence="3">Exonuclease domain-containing protein</fullName>
    </recommendedName>
</protein>